<dbReference type="SUPFAM" id="SSF53901">
    <property type="entry name" value="Thiolase-like"/>
    <property type="match status" value="2"/>
</dbReference>
<name>A0AAD9PN32_9APIC</name>
<accession>A0AAD9PN32</accession>
<gene>
    <name evidence="9" type="ORF">BdWA1_000588</name>
</gene>
<evidence type="ECO:0000256" key="4">
    <source>
        <dbReference type="ARBA" id="ARBA00022958"/>
    </source>
</evidence>
<keyword evidence="5 6" id="KW-0012">Acyltransferase</keyword>
<dbReference type="AlphaFoldDB" id="A0AAD9PN32"/>
<dbReference type="GO" id="GO:0005739">
    <property type="term" value="C:mitochondrion"/>
    <property type="evidence" value="ECO:0007669"/>
    <property type="project" value="TreeGrafter"/>
</dbReference>
<dbReference type="Gene3D" id="3.40.47.10">
    <property type="match status" value="2"/>
</dbReference>
<evidence type="ECO:0000256" key="6">
    <source>
        <dbReference type="RuleBase" id="RU003557"/>
    </source>
</evidence>
<evidence type="ECO:0000256" key="5">
    <source>
        <dbReference type="ARBA" id="ARBA00023315"/>
    </source>
</evidence>
<feature type="domain" description="Thiolase N-terminal" evidence="7">
    <location>
        <begin position="3"/>
        <end position="249"/>
    </location>
</feature>
<dbReference type="EMBL" id="JALLKP010000001">
    <property type="protein sequence ID" value="KAK2197586.1"/>
    <property type="molecule type" value="Genomic_DNA"/>
</dbReference>
<evidence type="ECO:0000256" key="2">
    <source>
        <dbReference type="ARBA" id="ARBA00022679"/>
    </source>
</evidence>
<evidence type="ECO:0000259" key="7">
    <source>
        <dbReference type="Pfam" id="PF00108"/>
    </source>
</evidence>
<keyword evidence="4" id="KW-0630">Potassium</keyword>
<comment type="caution">
    <text evidence="9">The sequence shown here is derived from an EMBL/GenBank/DDBJ whole genome shotgun (WGS) entry which is preliminary data.</text>
</comment>
<evidence type="ECO:0000313" key="9">
    <source>
        <dbReference type="EMBL" id="KAK2197586.1"/>
    </source>
</evidence>
<dbReference type="InterPro" id="IPR016039">
    <property type="entry name" value="Thiolase-like"/>
</dbReference>
<keyword evidence="10" id="KW-1185">Reference proteome</keyword>
<dbReference type="PANTHER" id="PTHR18919">
    <property type="entry name" value="ACETYL-COA C-ACYLTRANSFERASE"/>
    <property type="match status" value="1"/>
</dbReference>
<dbReference type="GO" id="GO:0003985">
    <property type="term" value="F:acetyl-CoA C-acetyltransferase activity"/>
    <property type="evidence" value="ECO:0007669"/>
    <property type="project" value="TreeGrafter"/>
</dbReference>
<comment type="similarity">
    <text evidence="1 6">Belongs to the thiolase-like superfamily. Thiolase family.</text>
</comment>
<dbReference type="RefSeq" id="XP_067804428.1">
    <property type="nucleotide sequence ID" value="XM_067945637.1"/>
</dbReference>
<sequence>MINIIGFARTPIAPVLGQLASISAVKLGSLALEAALRNNFIKASAVDHLIYSHCFPAGCGPFPGKRIAAAVGCCNGTNCFKVNQQCTSGLQATCIASDLIRLQRSNTVAVSKSTASIRNGRCLGFGLGDVSLVDSLQGDGIEKYKKVVNDLCQSYNISKLEIDKYAMESFHRTASCYSDGIMQNELVPITVCQGPKKRTRPGAWISPTHITISEDIYYKSFDLKSMDCTNSNAIAPMGDGAAALILASDECIPPVAPIARIVGYTQATLPSNEFPQALVDAIRRLVKETRVQHVDIYDIMDQYAIIPIYAMQRLNLDISKVNVNGSTLSLGHVSGLLYFHLKLKQACLELGKLYP</sequence>
<reference evidence="9" key="1">
    <citation type="journal article" date="2023" name="Nat. Microbiol.">
        <title>Babesia duncani multi-omics identifies virulence factors and drug targets.</title>
        <authorList>
            <person name="Singh P."/>
            <person name="Lonardi S."/>
            <person name="Liang Q."/>
            <person name="Vydyam P."/>
            <person name="Khabirova E."/>
            <person name="Fang T."/>
            <person name="Gihaz S."/>
            <person name="Thekkiniath J."/>
            <person name="Munshi M."/>
            <person name="Abel S."/>
            <person name="Ciampossin L."/>
            <person name="Batugedara G."/>
            <person name="Gupta M."/>
            <person name="Lu X.M."/>
            <person name="Lenz T."/>
            <person name="Chakravarty S."/>
            <person name="Cornillot E."/>
            <person name="Hu Y."/>
            <person name="Ma W."/>
            <person name="Gonzalez L.M."/>
            <person name="Sanchez S."/>
            <person name="Estrada K."/>
            <person name="Sanchez-Flores A."/>
            <person name="Montero E."/>
            <person name="Harb O.S."/>
            <person name="Le Roch K.G."/>
            <person name="Mamoun C.B."/>
        </authorList>
    </citation>
    <scope>NUCLEOTIDE SEQUENCE</scope>
    <source>
        <strain evidence="9">WA1</strain>
    </source>
</reference>
<dbReference type="GeneID" id="94334886"/>
<dbReference type="Pfam" id="PF02803">
    <property type="entry name" value="Thiolase_C"/>
    <property type="match status" value="1"/>
</dbReference>
<dbReference type="GO" id="GO:0046872">
    <property type="term" value="F:metal ion binding"/>
    <property type="evidence" value="ECO:0007669"/>
    <property type="project" value="UniProtKB-KW"/>
</dbReference>
<dbReference type="KEGG" id="bdw:94334886"/>
<dbReference type="PANTHER" id="PTHR18919:SF156">
    <property type="entry name" value="ACETYL-COA ACETYLTRANSFERASE, MITOCHONDRIAL"/>
    <property type="match status" value="1"/>
</dbReference>
<feature type="domain" description="Thiolase C-terminal" evidence="8">
    <location>
        <begin position="256"/>
        <end position="335"/>
    </location>
</feature>
<dbReference type="InterPro" id="IPR020617">
    <property type="entry name" value="Thiolase_C"/>
</dbReference>
<evidence type="ECO:0000256" key="3">
    <source>
        <dbReference type="ARBA" id="ARBA00022723"/>
    </source>
</evidence>
<dbReference type="GO" id="GO:0006635">
    <property type="term" value="P:fatty acid beta-oxidation"/>
    <property type="evidence" value="ECO:0007669"/>
    <property type="project" value="TreeGrafter"/>
</dbReference>
<dbReference type="InterPro" id="IPR002155">
    <property type="entry name" value="Thiolase"/>
</dbReference>
<dbReference type="InterPro" id="IPR020616">
    <property type="entry name" value="Thiolase_N"/>
</dbReference>
<keyword evidence="3" id="KW-0479">Metal-binding</keyword>
<protein>
    <submittedName>
        <fullName evidence="9">Bifunctional Thiolase</fullName>
    </submittedName>
</protein>
<proteinExistence type="inferred from homology"/>
<dbReference type="Proteomes" id="UP001214638">
    <property type="component" value="Unassembled WGS sequence"/>
</dbReference>
<evidence type="ECO:0000313" key="10">
    <source>
        <dbReference type="Proteomes" id="UP001214638"/>
    </source>
</evidence>
<organism evidence="9 10">
    <name type="scientific">Babesia duncani</name>
    <dbReference type="NCBI Taxonomy" id="323732"/>
    <lineage>
        <taxon>Eukaryota</taxon>
        <taxon>Sar</taxon>
        <taxon>Alveolata</taxon>
        <taxon>Apicomplexa</taxon>
        <taxon>Aconoidasida</taxon>
        <taxon>Piroplasmida</taxon>
        <taxon>Babesiidae</taxon>
        <taxon>Babesia</taxon>
    </lineage>
</organism>
<evidence type="ECO:0000259" key="8">
    <source>
        <dbReference type="Pfam" id="PF02803"/>
    </source>
</evidence>
<evidence type="ECO:0000256" key="1">
    <source>
        <dbReference type="ARBA" id="ARBA00010982"/>
    </source>
</evidence>
<dbReference type="PIRSF" id="PIRSF000429">
    <property type="entry name" value="Ac-CoA_Ac_transf"/>
    <property type="match status" value="1"/>
</dbReference>
<dbReference type="Pfam" id="PF00108">
    <property type="entry name" value="Thiolase_N"/>
    <property type="match status" value="1"/>
</dbReference>
<keyword evidence="2 6" id="KW-0808">Transferase</keyword>